<feature type="region of interest" description="Disordered" evidence="1">
    <location>
        <begin position="29"/>
        <end position="99"/>
    </location>
</feature>
<gene>
    <name evidence="3" type="ORF">H3Z74_09930</name>
</gene>
<reference evidence="3 4" key="1">
    <citation type="submission" date="2020-09" db="EMBL/GenBank/DDBJ databases">
        <title>Sphingomonas sp., a new species isolated from pork steak.</title>
        <authorList>
            <person name="Heidler von Heilborn D."/>
        </authorList>
    </citation>
    <scope>NUCLEOTIDE SEQUENCE [LARGE SCALE GENOMIC DNA]</scope>
    <source>
        <strain evidence="4">S8-3T</strain>
    </source>
</reference>
<evidence type="ECO:0000256" key="1">
    <source>
        <dbReference type="SAM" id="MobiDB-lite"/>
    </source>
</evidence>
<dbReference type="KEGG" id="spap:H3Z74_09930"/>
<dbReference type="AlphaFoldDB" id="A0A7H0LP20"/>
<evidence type="ECO:0000313" key="4">
    <source>
        <dbReference type="Proteomes" id="UP000516148"/>
    </source>
</evidence>
<feature type="compositionally biased region" description="Low complexity" evidence="1">
    <location>
        <begin position="57"/>
        <end position="68"/>
    </location>
</feature>
<keyword evidence="4" id="KW-1185">Reference proteome</keyword>
<dbReference type="Proteomes" id="UP000516148">
    <property type="component" value="Chromosome"/>
</dbReference>
<feature type="chain" id="PRO_5028881691" evidence="2">
    <location>
        <begin position="27"/>
        <end position="609"/>
    </location>
</feature>
<sequence length="609" mass="63583">MRISRTSASLGALAIMLLGAGIPALGQDKPESLLPPGFNEPVTTPAPAPPPRPRPTTPATTQVPRPTASGVVAVPTSGATDVPDAPVAEATPAPVDPTLPQVTTSVRYEMPDYARRSLASVGAAGPAEGALGPTAFRGADGIYLEALMRYLDAPVASRWLSIGLRRALMARIDTPARVNGADFAAERAWLLVRMGESVAARAVVQSVDSDNYTPKLYQAAMQAALATGDPGALCSLADQGAKVARERAWLLAPAICAGLAGLPAKSTPALNAAEKAGVARGIDILLAKKVAGTGSRGRQAITIEWDAVSQLTAFRYGLATATGTEIPDSLLKTAAPHVQAWRALSPMLDTRSRIAPADYAAARGVLSNAALVDLYGALDAEDDQSIAEIGVARDLRTAYNGATRAERMAALRTLWDEPKTADGRFARLILTARAVARLPVDTVEADVDRVVASMLTAGLDSFAQRWRSRAERGSDAWAMLVLAETDSGTGYSYGDVSGYAGKNDGTGLKRRMFFAGMAGLGKISAAEAESGARSLDVPIGNENGWTRAIDRAARQNQPGLVLLLAAIGMQTSDWHGVPPEVLFRTVSALRAVGLTGEARMIAAEAIARL</sequence>
<keyword evidence="2" id="KW-0732">Signal</keyword>
<proteinExistence type="predicted"/>
<evidence type="ECO:0000256" key="2">
    <source>
        <dbReference type="SAM" id="SignalP"/>
    </source>
</evidence>
<dbReference type="EMBL" id="CP061038">
    <property type="protein sequence ID" value="QNQ11423.1"/>
    <property type="molecule type" value="Genomic_DNA"/>
</dbReference>
<evidence type="ECO:0000313" key="3">
    <source>
        <dbReference type="EMBL" id="QNQ11423.1"/>
    </source>
</evidence>
<name>A0A7H0LP20_9SPHN</name>
<feature type="compositionally biased region" description="Pro residues" evidence="1">
    <location>
        <begin position="44"/>
        <end position="56"/>
    </location>
</feature>
<protein>
    <submittedName>
        <fullName evidence="3">Uncharacterized protein</fullName>
    </submittedName>
</protein>
<feature type="signal peptide" evidence="2">
    <location>
        <begin position="1"/>
        <end position="26"/>
    </location>
</feature>
<organism evidence="3 4">
    <name type="scientific">Sphingomonas alpina</name>
    <dbReference type="NCBI Taxonomy" id="653931"/>
    <lineage>
        <taxon>Bacteria</taxon>
        <taxon>Pseudomonadati</taxon>
        <taxon>Pseudomonadota</taxon>
        <taxon>Alphaproteobacteria</taxon>
        <taxon>Sphingomonadales</taxon>
        <taxon>Sphingomonadaceae</taxon>
        <taxon>Sphingomonas</taxon>
    </lineage>
</organism>
<accession>A0A7H0LP20</accession>